<proteinExistence type="predicted"/>
<reference evidence="2" key="1">
    <citation type="journal article" date="2015" name="Nature">
        <title>Complex archaea that bridge the gap between prokaryotes and eukaryotes.</title>
        <authorList>
            <person name="Spang A."/>
            <person name="Saw J.H."/>
            <person name="Jorgensen S.L."/>
            <person name="Zaremba-Niedzwiedzka K."/>
            <person name="Martijn J."/>
            <person name="Lind A.E."/>
            <person name="van Eijk R."/>
            <person name="Schleper C."/>
            <person name="Guy L."/>
            <person name="Ettema T.J."/>
        </authorList>
    </citation>
    <scope>NUCLEOTIDE SEQUENCE</scope>
</reference>
<dbReference type="AlphaFoldDB" id="A0A0F9TFJ0"/>
<feature type="compositionally biased region" description="Low complexity" evidence="1">
    <location>
        <begin position="20"/>
        <end position="39"/>
    </location>
</feature>
<dbReference type="EMBL" id="LAZR01000239">
    <property type="protein sequence ID" value="KKN79995.1"/>
    <property type="molecule type" value="Genomic_DNA"/>
</dbReference>
<comment type="caution">
    <text evidence="2">The sequence shown here is derived from an EMBL/GenBank/DDBJ whole genome shotgun (WGS) entry which is preliminary data.</text>
</comment>
<gene>
    <name evidence="2" type="ORF">LCGC14_0335030</name>
</gene>
<accession>A0A0F9TFJ0</accession>
<name>A0A0F9TFJ0_9ZZZZ</name>
<protein>
    <submittedName>
        <fullName evidence="2">Uncharacterized protein</fullName>
    </submittedName>
</protein>
<sequence length="219" mass="23020">MAKSNTNGSKKSTNGKNGTKAPAKNGNGKPAGKGANPNKDPAMKAGNKRVAKATPIVRRDPTPGLARRGSTGASAPTAAKPGPDPRMPAVGAKIQKLDRRGDVRCECTVKKDGILYAGKTYKSLSAAAVAAAKVLKLGGKTQNGFTFWGLSKPPRNPADVLEALSRAWERYAKVVNGMEDSITADNWEEVHAAIKDHATKIAEMKTRADKAADTYKKAA</sequence>
<feature type="region of interest" description="Disordered" evidence="1">
    <location>
        <begin position="1"/>
        <end position="88"/>
    </location>
</feature>
<evidence type="ECO:0000256" key="1">
    <source>
        <dbReference type="SAM" id="MobiDB-lite"/>
    </source>
</evidence>
<organism evidence="2">
    <name type="scientific">marine sediment metagenome</name>
    <dbReference type="NCBI Taxonomy" id="412755"/>
    <lineage>
        <taxon>unclassified sequences</taxon>
        <taxon>metagenomes</taxon>
        <taxon>ecological metagenomes</taxon>
    </lineage>
</organism>
<feature type="compositionally biased region" description="Polar residues" evidence="1">
    <location>
        <begin position="1"/>
        <end position="17"/>
    </location>
</feature>
<evidence type="ECO:0000313" key="2">
    <source>
        <dbReference type="EMBL" id="KKN79995.1"/>
    </source>
</evidence>